<gene>
    <name evidence="1" type="ORF">EYC80_004005</name>
</gene>
<sequence>MYHFHLSFLVTLVVDKSWRLIVRFGGEGVRQQRGCNGYTAGMCIKIGCMIYYIGSELLGSGLLGSRDDTTGVEMPVSCDGRWWGIVVNIIGDPLII</sequence>
<reference evidence="1 2" key="1">
    <citation type="submission" date="2019-06" db="EMBL/GenBank/DDBJ databases">
        <title>Genome Sequence of the Brown Rot Fungal Pathogen Monilinia laxa.</title>
        <authorList>
            <person name="De Miccolis Angelini R.M."/>
            <person name="Landi L."/>
            <person name="Abate D."/>
            <person name="Pollastro S."/>
            <person name="Romanazzi G."/>
            <person name="Faretra F."/>
        </authorList>
    </citation>
    <scope>NUCLEOTIDE SEQUENCE [LARGE SCALE GENOMIC DNA]</scope>
    <source>
        <strain evidence="1 2">Mlax316</strain>
    </source>
</reference>
<dbReference type="Proteomes" id="UP000326757">
    <property type="component" value="Unassembled WGS sequence"/>
</dbReference>
<evidence type="ECO:0000313" key="1">
    <source>
        <dbReference type="EMBL" id="KAB8304632.1"/>
    </source>
</evidence>
<comment type="caution">
    <text evidence="1">The sequence shown here is derived from an EMBL/GenBank/DDBJ whole genome shotgun (WGS) entry which is preliminary data.</text>
</comment>
<name>A0A5N6KLS5_MONLA</name>
<dbReference type="EMBL" id="VIGI01000001">
    <property type="protein sequence ID" value="KAB8304632.1"/>
    <property type="molecule type" value="Genomic_DNA"/>
</dbReference>
<keyword evidence="2" id="KW-1185">Reference proteome</keyword>
<protein>
    <submittedName>
        <fullName evidence="1">Uncharacterized protein</fullName>
    </submittedName>
</protein>
<accession>A0A5N6KLS5</accession>
<organism evidence="1 2">
    <name type="scientific">Monilinia laxa</name>
    <name type="common">Brown rot fungus</name>
    <name type="synonym">Sclerotinia laxa</name>
    <dbReference type="NCBI Taxonomy" id="61186"/>
    <lineage>
        <taxon>Eukaryota</taxon>
        <taxon>Fungi</taxon>
        <taxon>Dikarya</taxon>
        <taxon>Ascomycota</taxon>
        <taxon>Pezizomycotina</taxon>
        <taxon>Leotiomycetes</taxon>
        <taxon>Helotiales</taxon>
        <taxon>Sclerotiniaceae</taxon>
        <taxon>Monilinia</taxon>
    </lineage>
</organism>
<dbReference type="AlphaFoldDB" id="A0A5N6KLS5"/>
<evidence type="ECO:0000313" key="2">
    <source>
        <dbReference type="Proteomes" id="UP000326757"/>
    </source>
</evidence>
<proteinExistence type="predicted"/>